<keyword evidence="1" id="KW-0812">Transmembrane</keyword>
<comment type="caution">
    <text evidence="2">The sequence shown here is derived from an EMBL/GenBank/DDBJ whole genome shotgun (WGS) entry which is preliminary data.</text>
</comment>
<sequence length="105" mass="12732">MQNNFNRKIYFQLQNKYFAKILTDQTKEEFHIHLLTCIHALNMIVIMIFHQGLFKSQLILEESQNQKKELKKMKSLMKTHFQLNFNFMVTRPQSTIYQAIKFAFQ</sequence>
<evidence type="ECO:0000256" key="1">
    <source>
        <dbReference type="SAM" id="Phobius"/>
    </source>
</evidence>
<proteinExistence type="predicted"/>
<dbReference type="EMBL" id="CAJJDN010000159">
    <property type="protein sequence ID" value="CAD8125441.1"/>
    <property type="molecule type" value="Genomic_DNA"/>
</dbReference>
<evidence type="ECO:0000313" key="3">
    <source>
        <dbReference type="Proteomes" id="UP000692954"/>
    </source>
</evidence>
<organism evidence="2 3">
    <name type="scientific">Paramecium sonneborni</name>
    <dbReference type="NCBI Taxonomy" id="65129"/>
    <lineage>
        <taxon>Eukaryota</taxon>
        <taxon>Sar</taxon>
        <taxon>Alveolata</taxon>
        <taxon>Ciliophora</taxon>
        <taxon>Intramacronucleata</taxon>
        <taxon>Oligohymenophorea</taxon>
        <taxon>Peniculida</taxon>
        <taxon>Parameciidae</taxon>
        <taxon>Paramecium</taxon>
    </lineage>
</organism>
<name>A0A8S1RB22_9CILI</name>
<protein>
    <recommendedName>
        <fullName evidence="4">Transmembrane protein</fullName>
    </recommendedName>
</protein>
<dbReference type="AlphaFoldDB" id="A0A8S1RB22"/>
<evidence type="ECO:0008006" key="4">
    <source>
        <dbReference type="Google" id="ProtNLM"/>
    </source>
</evidence>
<dbReference type="Proteomes" id="UP000692954">
    <property type="component" value="Unassembled WGS sequence"/>
</dbReference>
<keyword evidence="3" id="KW-1185">Reference proteome</keyword>
<gene>
    <name evidence="2" type="ORF">PSON_ATCC_30995.1.T1590039</name>
</gene>
<reference evidence="2" key="1">
    <citation type="submission" date="2021-01" db="EMBL/GenBank/DDBJ databases">
        <authorList>
            <consortium name="Genoscope - CEA"/>
            <person name="William W."/>
        </authorList>
    </citation>
    <scope>NUCLEOTIDE SEQUENCE</scope>
</reference>
<evidence type="ECO:0000313" key="2">
    <source>
        <dbReference type="EMBL" id="CAD8125441.1"/>
    </source>
</evidence>
<feature type="transmembrane region" description="Helical" evidence="1">
    <location>
        <begin position="30"/>
        <end position="49"/>
    </location>
</feature>
<accession>A0A8S1RB22</accession>
<keyword evidence="1" id="KW-0472">Membrane</keyword>
<keyword evidence="1" id="KW-1133">Transmembrane helix</keyword>